<dbReference type="EMBL" id="PQIB02000011">
    <property type="protein sequence ID" value="RLM86387.1"/>
    <property type="molecule type" value="Genomic_DNA"/>
</dbReference>
<dbReference type="Proteomes" id="UP000275267">
    <property type="component" value="Unassembled WGS sequence"/>
</dbReference>
<dbReference type="PANTHER" id="PTHR31672:SF2">
    <property type="entry name" value="F-BOX DOMAIN-CONTAINING PROTEIN"/>
    <property type="match status" value="1"/>
</dbReference>
<keyword evidence="3" id="KW-1185">Reference proteome</keyword>
<dbReference type="SUPFAM" id="SSF50965">
    <property type="entry name" value="Galactose oxidase, central domain"/>
    <property type="match status" value="1"/>
</dbReference>
<sequence length="272" mass="28953">MAPSPSKCSRPDAVTGVLPVDALYEILLPLPAKDLCRLRAVSRAWRSLLFDPQFIAAHGARHPGPLVVAGHPTPAGRRNDVRLYIMDFRGCIVKRFHVPGDAEHKGTHQVLASQGGLVCISSDLGSRCRLLDPATGAVSTLPAGLAEEHAAAHGTDIGQYWAAVVCGKVAATGEHKVLRVLEGMRGYYPGHIPEPLCEVLTLDGGGGGFARSRGKQTSPDPVRARGETSSAVVDGIVYLFVDDLAPHHIAGSKRVASFDLGTEEWRRTLQGP</sequence>
<reference evidence="3" key="1">
    <citation type="journal article" date="2019" name="Nat. Commun.">
        <title>The genome of broomcorn millet.</title>
        <authorList>
            <person name="Zou C."/>
            <person name="Miki D."/>
            <person name="Li D."/>
            <person name="Tang Q."/>
            <person name="Xiao L."/>
            <person name="Rajput S."/>
            <person name="Deng P."/>
            <person name="Jia W."/>
            <person name="Huang R."/>
            <person name="Zhang M."/>
            <person name="Sun Y."/>
            <person name="Hu J."/>
            <person name="Fu X."/>
            <person name="Schnable P.S."/>
            <person name="Li F."/>
            <person name="Zhang H."/>
            <person name="Feng B."/>
            <person name="Zhu X."/>
            <person name="Liu R."/>
            <person name="Schnable J.C."/>
            <person name="Zhu J.-K."/>
            <person name="Zhang H."/>
        </authorList>
    </citation>
    <scope>NUCLEOTIDE SEQUENCE [LARGE SCALE GENOMIC DNA]</scope>
</reference>
<dbReference type="STRING" id="4540.A0A3L6QRB9"/>
<dbReference type="Gene3D" id="1.20.1280.50">
    <property type="match status" value="1"/>
</dbReference>
<comment type="caution">
    <text evidence="2">The sequence shown here is derived from an EMBL/GenBank/DDBJ whole genome shotgun (WGS) entry which is preliminary data.</text>
</comment>
<dbReference type="AlphaFoldDB" id="A0A3L6QRB9"/>
<dbReference type="InterPro" id="IPR011043">
    <property type="entry name" value="Gal_Oxase/kelch_b-propeller"/>
</dbReference>
<evidence type="ECO:0000313" key="3">
    <source>
        <dbReference type="Proteomes" id="UP000275267"/>
    </source>
</evidence>
<feature type="domain" description="F-box" evidence="1">
    <location>
        <begin position="12"/>
        <end position="58"/>
    </location>
</feature>
<organism evidence="2 3">
    <name type="scientific">Panicum miliaceum</name>
    <name type="common">Proso millet</name>
    <name type="synonym">Broomcorn millet</name>
    <dbReference type="NCBI Taxonomy" id="4540"/>
    <lineage>
        <taxon>Eukaryota</taxon>
        <taxon>Viridiplantae</taxon>
        <taxon>Streptophyta</taxon>
        <taxon>Embryophyta</taxon>
        <taxon>Tracheophyta</taxon>
        <taxon>Spermatophyta</taxon>
        <taxon>Magnoliopsida</taxon>
        <taxon>Liliopsida</taxon>
        <taxon>Poales</taxon>
        <taxon>Poaceae</taxon>
        <taxon>PACMAD clade</taxon>
        <taxon>Panicoideae</taxon>
        <taxon>Panicodae</taxon>
        <taxon>Paniceae</taxon>
        <taxon>Panicinae</taxon>
        <taxon>Panicum</taxon>
        <taxon>Panicum sect. Panicum</taxon>
    </lineage>
</organism>
<dbReference type="SUPFAM" id="SSF81383">
    <property type="entry name" value="F-box domain"/>
    <property type="match status" value="1"/>
</dbReference>
<dbReference type="InterPro" id="IPR050796">
    <property type="entry name" value="SCF_F-box_component"/>
</dbReference>
<dbReference type="PROSITE" id="PS50181">
    <property type="entry name" value="FBOX"/>
    <property type="match status" value="1"/>
</dbReference>
<gene>
    <name evidence="2" type="ORF">C2845_PM04G05290</name>
</gene>
<dbReference type="OrthoDB" id="1631251at2759"/>
<accession>A0A3L6QRB9</accession>
<dbReference type="SMART" id="SM00256">
    <property type="entry name" value="FBOX"/>
    <property type="match status" value="1"/>
</dbReference>
<dbReference type="InterPro" id="IPR001810">
    <property type="entry name" value="F-box_dom"/>
</dbReference>
<proteinExistence type="predicted"/>
<evidence type="ECO:0000313" key="2">
    <source>
        <dbReference type="EMBL" id="RLM86387.1"/>
    </source>
</evidence>
<name>A0A3L6QRB9_PANMI</name>
<dbReference type="InterPro" id="IPR036047">
    <property type="entry name" value="F-box-like_dom_sf"/>
</dbReference>
<protein>
    <recommendedName>
        <fullName evidence="1">F-box domain-containing protein</fullName>
    </recommendedName>
</protein>
<dbReference type="PANTHER" id="PTHR31672">
    <property type="entry name" value="BNACNNG10540D PROTEIN"/>
    <property type="match status" value="1"/>
</dbReference>
<dbReference type="CDD" id="cd22157">
    <property type="entry name" value="F-box_AtFBW1-like"/>
    <property type="match status" value="1"/>
</dbReference>
<evidence type="ECO:0000259" key="1">
    <source>
        <dbReference type="PROSITE" id="PS50181"/>
    </source>
</evidence>
<dbReference type="Pfam" id="PF12937">
    <property type="entry name" value="F-box-like"/>
    <property type="match status" value="1"/>
</dbReference>